<evidence type="ECO:0000313" key="3">
    <source>
        <dbReference type="EMBL" id="EGF90797.1"/>
    </source>
</evidence>
<dbReference type="Proteomes" id="UP000006512">
    <property type="component" value="Unassembled WGS sequence"/>
</dbReference>
<keyword evidence="1" id="KW-0732">Signal</keyword>
<reference evidence="4" key="1">
    <citation type="submission" date="2011-03" db="EMBL/GenBank/DDBJ databases">
        <title>Draft genome sequence of Brevundimonas diminuta.</title>
        <authorList>
            <person name="Brown P.J.B."/>
            <person name="Buechlein A."/>
            <person name="Hemmerich C."/>
            <person name="Brun Y.V."/>
        </authorList>
    </citation>
    <scope>NUCLEOTIDE SEQUENCE [LARGE SCALE GENOMIC DNA]</scope>
    <source>
        <strain evidence="4">C19</strain>
    </source>
</reference>
<dbReference type="AlphaFoldDB" id="F4QRG0"/>
<proteinExistence type="predicted"/>
<dbReference type="InterPro" id="IPR021255">
    <property type="entry name" value="DUF2807"/>
</dbReference>
<accession>F4QRG0</accession>
<dbReference type="eggNOG" id="COG3595">
    <property type="taxonomic scope" value="Bacteria"/>
</dbReference>
<dbReference type="EMBL" id="GL883079">
    <property type="protein sequence ID" value="EGF90797.1"/>
    <property type="molecule type" value="Genomic_DNA"/>
</dbReference>
<organism evidence="3 4">
    <name type="scientific">Asticcacaulis biprosthecium C19</name>
    <dbReference type="NCBI Taxonomy" id="715226"/>
    <lineage>
        <taxon>Bacteria</taxon>
        <taxon>Pseudomonadati</taxon>
        <taxon>Pseudomonadota</taxon>
        <taxon>Alphaproteobacteria</taxon>
        <taxon>Caulobacterales</taxon>
        <taxon>Caulobacteraceae</taxon>
        <taxon>Asticcacaulis</taxon>
    </lineage>
</organism>
<dbReference type="RefSeq" id="WP_006274612.1">
    <property type="nucleotide sequence ID" value="NZ_GL883079.1"/>
</dbReference>
<name>F4QRG0_9CAUL</name>
<protein>
    <submittedName>
        <fullName evidence="3">Hemagglutinin</fullName>
    </submittedName>
</protein>
<dbReference type="Gene3D" id="2.160.20.120">
    <property type="match status" value="1"/>
</dbReference>
<evidence type="ECO:0000259" key="2">
    <source>
        <dbReference type="Pfam" id="PF10988"/>
    </source>
</evidence>
<feature type="chain" id="PRO_5003316820" evidence="1">
    <location>
        <begin position="22"/>
        <end position="273"/>
    </location>
</feature>
<keyword evidence="4" id="KW-1185">Reference proteome</keyword>
<dbReference type="OrthoDB" id="7184708at2"/>
<gene>
    <name evidence="3" type="ORF">ABI_38310</name>
</gene>
<dbReference type="HOGENOM" id="CLU_076010_0_0_5"/>
<evidence type="ECO:0000256" key="1">
    <source>
        <dbReference type="SAM" id="SignalP"/>
    </source>
</evidence>
<evidence type="ECO:0000313" key="4">
    <source>
        <dbReference type="Proteomes" id="UP000006512"/>
    </source>
</evidence>
<feature type="domain" description="Putative auto-transporter adhesin head GIN" evidence="2">
    <location>
        <begin position="200"/>
        <end position="271"/>
    </location>
</feature>
<sequence length="273" mass="27485">MKTFAALSAVSLLALSGAAHAATQVELKNMAAKVVVQPENRSDVQLKVVYGKAKVPVIMVHTKGDTFIADGKLKQRGVDCRDGQSVQADGMQIANADLPTVYIKVPMDAKVSAGGATYGTIGASNHLEFNHGGCGTWTVGNIAGDAEINIGGAGDVTLANAANTQVNIGGSGNFKAASVKALEANIGGNGDIVIDRVNGNTDINIGGSGNVAIADGSAPRVEVNVAGSGDVRFGGTAGDVDISIVGSGDVRIKKVTGKVSRSVMGSGNIEIGQ</sequence>
<dbReference type="Pfam" id="PF10988">
    <property type="entry name" value="DUF2807"/>
    <property type="match status" value="1"/>
</dbReference>
<feature type="signal peptide" evidence="1">
    <location>
        <begin position="1"/>
        <end position="21"/>
    </location>
</feature>
<dbReference type="STRING" id="715226.ABI_38310"/>